<feature type="compositionally biased region" description="Low complexity" evidence="6">
    <location>
        <begin position="440"/>
        <end position="449"/>
    </location>
</feature>
<dbReference type="SUPFAM" id="SSF52540">
    <property type="entry name" value="P-loop containing nucleoside triphosphate hydrolases"/>
    <property type="match status" value="1"/>
</dbReference>
<evidence type="ECO:0000256" key="2">
    <source>
        <dbReference type="ARBA" id="ARBA00022801"/>
    </source>
</evidence>
<keyword evidence="2 5" id="KW-0378">Hydrolase</keyword>
<evidence type="ECO:0000256" key="4">
    <source>
        <dbReference type="ARBA" id="ARBA00022884"/>
    </source>
</evidence>
<evidence type="ECO:0000259" key="7">
    <source>
        <dbReference type="PROSITE" id="PS51192"/>
    </source>
</evidence>
<comment type="domain">
    <text evidence="5">The Q motif is unique to and characteristic of the DEAD box family of RNA helicases and controls ATP binding and hydrolysis.</text>
</comment>
<protein>
    <recommendedName>
        <fullName evidence="5">ATP-dependent RNA helicase</fullName>
        <ecNumber evidence="5">3.6.4.13</ecNumber>
    </recommendedName>
</protein>
<evidence type="ECO:0000256" key="5">
    <source>
        <dbReference type="RuleBase" id="RU365068"/>
    </source>
</evidence>
<dbReference type="AlphaFoldDB" id="A0A8J6C5U9"/>
<dbReference type="EC" id="3.6.4.13" evidence="5"/>
<feature type="domain" description="Helicase C-terminal" evidence="8">
    <location>
        <begin position="475"/>
        <end position="638"/>
    </location>
</feature>
<keyword evidence="10" id="KW-1185">Reference proteome</keyword>
<dbReference type="PANTHER" id="PTHR24031">
    <property type="entry name" value="RNA HELICASE"/>
    <property type="match status" value="1"/>
</dbReference>
<dbReference type="PROSITE" id="PS51194">
    <property type="entry name" value="HELICASE_CTER"/>
    <property type="match status" value="1"/>
</dbReference>
<comment type="similarity">
    <text evidence="5">Belongs to the DEAD box helicase family.</text>
</comment>
<feature type="region of interest" description="Disordered" evidence="6">
    <location>
        <begin position="431"/>
        <end position="455"/>
    </location>
</feature>
<evidence type="ECO:0000259" key="8">
    <source>
        <dbReference type="PROSITE" id="PS51194"/>
    </source>
</evidence>
<keyword evidence="4 5" id="KW-0694">RNA-binding</keyword>
<gene>
    <name evidence="9" type="ORF">KFE25_004343</name>
</gene>
<dbReference type="Pfam" id="PF00270">
    <property type="entry name" value="DEAD"/>
    <property type="match status" value="1"/>
</dbReference>
<evidence type="ECO:0000313" key="10">
    <source>
        <dbReference type="Proteomes" id="UP000751190"/>
    </source>
</evidence>
<comment type="caution">
    <text evidence="9">The sequence shown here is derived from an EMBL/GenBank/DDBJ whole genome shotgun (WGS) entry which is preliminary data.</text>
</comment>
<dbReference type="InterPro" id="IPR014001">
    <property type="entry name" value="Helicase_ATP-bd"/>
</dbReference>
<evidence type="ECO:0000256" key="1">
    <source>
        <dbReference type="ARBA" id="ARBA00022741"/>
    </source>
</evidence>
<dbReference type="Pfam" id="PF00271">
    <property type="entry name" value="Helicase_C"/>
    <property type="match status" value="1"/>
</dbReference>
<dbReference type="InterPro" id="IPR001650">
    <property type="entry name" value="Helicase_C-like"/>
</dbReference>
<feature type="region of interest" description="Disordered" evidence="6">
    <location>
        <begin position="179"/>
        <end position="243"/>
    </location>
</feature>
<proteinExistence type="inferred from homology"/>
<keyword evidence="5" id="KW-0347">Helicase</keyword>
<dbReference type="PROSITE" id="PS51192">
    <property type="entry name" value="HELICASE_ATP_BIND_1"/>
    <property type="match status" value="1"/>
</dbReference>
<dbReference type="InterPro" id="IPR027417">
    <property type="entry name" value="P-loop_NTPase"/>
</dbReference>
<dbReference type="InterPro" id="IPR011545">
    <property type="entry name" value="DEAD/DEAH_box_helicase_dom"/>
</dbReference>
<feature type="domain" description="Helicase ATP-binding" evidence="7">
    <location>
        <begin position="32"/>
        <end position="342"/>
    </location>
</feature>
<dbReference type="GO" id="GO:0003723">
    <property type="term" value="F:RNA binding"/>
    <property type="evidence" value="ECO:0007669"/>
    <property type="project" value="UniProtKB-UniRule"/>
</dbReference>
<feature type="compositionally biased region" description="Low complexity" evidence="6">
    <location>
        <begin position="281"/>
        <end position="296"/>
    </location>
</feature>
<keyword evidence="3 5" id="KW-0067">ATP-binding</keyword>
<dbReference type="GO" id="GO:0003724">
    <property type="term" value="F:RNA helicase activity"/>
    <property type="evidence" value="ECO:0007669"/>
    <property type="project" value="UniProtKB-EC"/>
</dbReference>
<dbReference type="GO" id="GO:0005524">
    <property type="term" value="F:ATP binding"/>
    <property type="evidence" value="ECO:0007669"/>
    <property type="project" value="UniProtKB-UniRule"/>
</dbReference>
<comment type="function">
    <text evidence="5">RNA helicase.</text>
</comment>
<feature type="region of interest" description="Disordered" evidence="6">
    <location>
        <begin position="267"/>
        <end position="308"/>
    </location>
</feature>
<dbReference type="GO" id="GO:0016787">
    <property type="term" value="F:hydrolase activity"/>
    <property type="evidence" value="ECO:0007669"/>
    <property type="project" value="UniProtKB-KW"/>
</dbReference>
<accession>A0A8J6C5U9</accession>
<keyword evidence="1 5" id="KW-0547">Nucleotide-binding</keyword>
<dbReference type="Gene3D" id="3.40.50.300">
    <property type="entry name" value="P-loop containing nucleotide triphosphate hydrolases"/>
    <property type="match status" value="2"/>
</dbReference>
<evidence type="ECO:0000313" key="9">
    <source>
        <dbReference type="EMBL" id="KAG8458465.1"/>
    </source>
</evidence>
<evidence type="ECO:0000256" key="3">
    <source>
        <dbReference type="ARBA" id="ARBA00022840"/>
    </source>
</evidence>
<sequence>MRVLARRFWSEHAPALARMGVRAPFPIQLAAREPIARREHVLLHAETGSGKTLAYVLPALRALDGAPPWSVLVVAPTDLLAEQIARVARALALAADDVATLHAHTVAEMAPPHATSAVDSAGGASPRAAALRARMIVATPNGLLALRASPAWRHMLAPAMPTLRLLVLDEVDVLLRARAPPSPTSRAQQPTPSDARAGPATGARGAEGAADAGADAPPAWAPTPLHSPSARELAPVHQPSRAARNRALDASALVRALRQITLGGSFRETSRSARARRAARGRAATGGERASRSGDVGDAGDAGDADGADAPAPRVQLVCCSATASASLVKDVRYALLPPGTPLRVVCATGDEQHAPMSRATAKATATATASATDAAMAADAPRHRAQRGVGAVGLPAGLRHHFALCDSLHSKVTLALMAVDKLCAHADEHGAPPAEARDAPAAPATLAAHNDGGDGLPATCAPPSGPRALIACHDEEQALLVLELVSKLAPLNAAQRARGRGAAAAGDARRASVLRAAPLSALRRASVDGGGTMGDAAAAAAAHAAAPPIAVCALGDGMRGLDLPSLAAVVLVGAPRDVDEYTHAVGRAARAGRAGHAITLLTEAEWRACSGQLSAALGISTRALSTDALLARLARDGGPPRSARK</sequence>
<comment type="catalytic activity">
    <reaction evidence="5">
        <text>ATP + H2O = ADP + phosphate + H(+)</text>
        <dbReference type="Rhea" id="RHEA:13065"/>
        <dbReference type="ChEBI" id="CHEBI:15377"/>
        <dbReference type="ChEBI" id="CHEBI:15378"/>
        <dbReference type="ChEBI" id="CHEBI:30616"/>
        <dbReference type="ChEBI" id="CHEBI:43474"/>
        <dbReference type="ChEBI" id="CHEBI:456216"/>
        <dbReference type="EC" id="3.6.4.13"/>
    </reaction>
</comment>
<reference evidence="9" key="1">
    <citation type="submission" date="2021-05" db="EMBL/GenBank/DDBJ databases">
        <title>The genome of the haptophyte Pavlova lutheri (Diacronema luteri, Pavlovales) - a model for lipid biosynthesis in eukaryotic algae.</title>
        <authorList>
            <person name="Hulatt C.J."/>
            <person name="Posewitz M.C."/>
        </authorList>
    </citation>
    <scope>NUCLEOTIDE SEQUENCE</scope>
    <source>
        <strain evidence="9">NIVA-4/92</strain>
    </source>
</reference>
<feature type="compositionally biased region" description="Low complexity" evidence="6">
    <location>
        <begin position="195"/>
        <end position="224"/>
    </location>
</feature>
<name>A0A8J6C5U9_DIALT</name>
<evidence type="ECO:0000256" key="6">
    <source>
        <dbReference type="SAM" id="MobiDB-lite"/>
    </source>
</evidence>
<organism evidence="9 10">
    <name type="scientific">Diacronema lutheri</name>
    <name type="common">Unicellular marine alga</name>
    <name type="synonym">Monochrysis lutheri</name>
    <dbReference type="NCBI Taxonomy" id="2081491"/>
    <lineage>
        <taxon>Eukaryota</taxon>
        <taxon>Haptista</taxon>
        <taxon>Haptophyta</taxon>
        <taxon>Pavlovophyceae</taxon>
        <taxon>Pavlovales</taxon>
        <taxon>Pavlovaceae</taxon>
        <taxon>Diacronema</taxon>
    </lineage>
</organism>
<dbReference type="SMART" id="SM00487">
    <property type="entry name" value="DEXDc"/>
    <property type="match status" value="1"/>
</dbReference>
<dbReference type="EMBL" id="JAGTXO010000051">
    <property type="protein sequence ID" value="KAG8458465.1"/>
    <property type="molecule type" value="Genomic_DNA"/>
</dbReference>
<dbReference type="Proteomes" id="UP000751190">
    <property type="component" value="Unassembled WGS sequence"/>
</dbReference>